<evidence type="ECO:0000313" key="7">
    <source>
        <dbReference type="Proteomes" id="UP000516052"/>
    </source>
</evidence>
<evidence type="ECO:0000256" key="3">
    <source>
        <dbReference type="ARBA" id="ARBA00023163"/>
    </source>
</evidence>
<dbReference type="SUPFAM" id="SSF46785">
    <property type="entry name" value="Winged helix' DNA-binding domain"/>
    <property type="match status" value="1"/>
</dbReference>
<dbReference type="GO" id="GO:0045892">
    <property type="term" value="P:negative regulation of DNA-templated transcription"/>
    <property type="evidence" value="ECO:0007669"/>
    <property type="project" value="TreeGrafter"/>
</dbReference>
<dbReference type="PROSITE" id="PS51077">
    <property type="entry name" value="HTH_ICLR"/>
    <property type="match status" value="1"/>
</dbReference>
<dbReference type="GO" id="GO:0003677">
    <property type="term" value="F:DNA binding"/>
    <property type="evidence" value="ECO:0007669"/>
    <property type="project" value="UniProtKB-KW"/>
</dbReference>
<dbReference type="Gene3D" id="1.10.10.10">
    <property type="entry name" value="Winged helix-like DNA-binding domain superfamily/Winged helix DNA-binding domain"/>
    <property type="match status" value="1"/>
</dbReference>
<keyword evidence="1" id="KW-0805">Transcription regulation</keyword>
<reference evidence="6 7" key="1">
    <citation type="submission" date="2020-08" db="EMBL/GenBank/DDBJ databases">
        <title>A novel species.</title>
        <authorList>
            <person name="Gao J."/>
        </authorList>
    </citation>
    <scope>NUCLEOTIDE SEQUENCE [LARGE SCALE GENOMIC DNA]</scope>
    <source>
        <strain evidence="6 7">CRXT-G-22</strain>
    </source>
</reference>
<dbReference type="InterPro" id="IPR029016">
    <property type="entry name" value="GAF-like_dom_sf"/>
</dbReference>
<dbReference type="InterPro" id="IPR014757">
    <property type="entry name" value="Tscrpt_reg_IclR_C"/>
</dbReference>
<dbReference type="Proteomes" id="UP000516052">
    <property type="component" value="Chromosome"/>
</dbReference>
<dbReference type="EMBL" id="CP060828">
    <property type="protein sequence ID" value="QNP68802.1"/>
    <property type="molecule type" value="Genomic_DNA"/>
</dbReference>
<dbReference type="InterPro" id="IPR036388">
    <property type="entry name" value="WH-like_DNA-bd_sf"/>
</dbReference>
<keyword evidence="3" id="KW-0804">Transcription</keyword>
<keyword evidence="2" id="KW-0238">DNA-binding</keyword>
<sequence length="262" mass="27957">MTTPHSSPERSVVDRTLSILAAFDPENRTLSLSDISRRCSLPVATVYRIVNKLHAWGALERSADGGYSIGLRLWETASLAPRASSLVEAAHPCLVALHRQTSAAAMIAVRDGAESVCLAFVCGDPQRTARVVAERRRLPLHATAVGLVLLAHADETVQQQALVPPLRAYTPATVTDVSALRRGLVRVRREGYALVHNTFVQGRSSHAVPVRDARGSVVAAVGVIADAVRVQPARTAPHLHAAAAAIARGLRADEFARTEMGA</sequence>
<keyword evidence="7" id="KW-1185">Reference proteome</keyword>
<protein>
    <submittedName>
        <fullName evidence="6">IclR family transcriptional regulator</fullName>
    </submittedName>
</protein>
<feature type="domain" description="IclR-ED" evidence="5">
    <location>
        <begin position="72"/>
        <end position="252"/>
    </location>
</feature>
<evidence type="ECO:0000256" key="2">
    <source>
        <dbReference type="ARBA" id="ARBA00023125"/>
    </source>
</evidence>
<dbReference type="InterPro" id="IPR005471">
    <property type="entry name" value="Tscrpt_reg_IclR_N"/>
</dbReference>
<organism evidence="6 7">
    <name type="scientific">Streptomyces roseirectus</name>
    <dbReference type="NCBI Taxonomy" id="2768066"/>
    <lineage>
        <taxon>Bacteria</taxon>
        <taxon>Bacillati</taxon>
        <taxon>Actinomycetota</taxon>
        <taxon>Actinomycetes</taxon>
        <taxon>Kitasatosporales</taxon>
        <taxon>Streptomycetaceae</taxon>
        <taxon>Streptomyces</taxon>
    </lineage>
</organism>
<dbReference type="GO" id="GO:0003700">
    <property type="term" value="F:DNA-binding transcription factor activity"/>
    <property type="evidence" value="ECO:0007669"/>
    <property type="project" value="TreeGrafter"/>
</dbReference>
<accession>A0A7H0I7N6</accession>
<dbReference type="SMART" id="SM00346">
    <property type="entry name" value="HTH_ICLR"/>
    <property type="match status" value="1"/>
</dbReference>
<dbReference type="PANTHER" id="PTHR30136:SF24">
    <property type="entry name" value="HTH-TYPE TRANSCRIPTIONAL REPRESSOR ALLR"/>
    <property type="match status" value="1"/>
</dbReference>
<dbReference type="SUPFAM" id="SSF55781">
    <property type="entry name" value="GAF domain-like"/>
    <property type="match status" value="1"/>
</dbReference>
<dbReference type="PROSITE" id="PS51078">
    <property type="entry name" value="ICLR_ED"/>
    <property type="match status" value="1"/>
</dbReference>
<dbReference type="Pfam" id="PF01614">
    <property type="entry name" value="IclR_C"/>
    <property type="match status" value="1"/>
</dbReference>
<proteinExistence type="predicted"/>
<feature type="domain" description="HTH iclR-type" evidence="4">
    <location>
        <begin position="10"/>
        <end position="71"/>
    </location>
</feature>
<dbReference type="InterPro" id="IPR036390">
    <property type="entry name" value="WH_DNA-bd_sf"/>
</dbReference>
<dbReference type="InterPro" id="IPR050707">
    <property type="entry name" value="HTH_MetabolicPath_Reg"/>
</dbReference>
<dbReference type="Pfam" id="PF09339">
    <property type="entry name" value="HTH_IclR"/>
    <property type="match status" value="1"/>
</dbReference>
<dbReference type="PANTHER" id="PTHR30136">
    <property type="entry name" value="HELIX-TURN-HELIX TRANSCRIPTIONAL REGULATOR, ICLR FAMILY"/>
    <property type="match status" value="1"/>
</dbReference>
<evidence type="ECO:0000259" key="5">
    <source>
        <dbReference type="PROSITE" id="PS51078"/>
    </source>
</evidence>
<dbReference type="KEGG" id="sroi:IAG44_04555"/>
<evidence type="ECO:0000256" key="1">
    <source>
        <dbReference type="ARBA" id="ARBA00023015"/>
    </source>
</evidence>
<dbReference type="AlphaFoldDB" id="A0A7H0I7N6"/>
<dbReference type="RefSeq" id="WP_187745841.1">
    <property type="nucleotide sequence ID" value="NZ_CP060828.1"/>
</dbReference>
<evidence type="ECO:0000313" key="6">
    <source>
        <dbReference type="EMBL" id="QNP68802.1"/>
    </source>
</evidence>
<evidence type="ECO:0000259" key="4">
    <source>
        <dbReference type="PROSITE" id="PS51077"/>
    </source>
</evidence>
<dbReference type="Gene3D" id="3.30.450.40">
    <property type="match status" value="1"/>
</dbReference>
<name>A0A7H0I7N6_9ACTN</name>
<gene>
    <name evidence="6" type="ORF">IAG44_04555</name>
</gene>